<name>A0A067QQ00_ZOONE</name>
<dbReference type="EMBL" id="KK853649">
    <property type="protein sequence ID" value="KDR02474.1"/>
    <property type="molecule type" value="Genomic_DNA"/>
</dbReference>
<gene>
    <name evidence="1" type="ORF">L798_04914</name>
</gene>
<organism evidence="1 2">
    <name type="scientific">Zootermopsis nevadensis</name>
    <name type="common">Dampwood termite</name>
    <dbReference type="NCBI Taxonomy" id="136037"/>
    <lineage>
        <taxon>Eukaryota</taxon>
        <taxon>Metazoa</taxon>
        <taxon>Ecdysozoa</taxon>
        <taxon>Arthropoda</taxon>
        <taxon>Hexapoda</taxon>
        <taxon>Insecta</taxon>
        <taxon>Pterygota</taxon>
        <taxon>Neoptera</taxon>
        <taxon>Polyneoptera</taxon>
        <taxon>Dictyoptera</taxon>
        <taxon>Blattodea</taxon>
        <taxon>Blattoidea</taxon>
        <taxon>Termitoidae</taxon>
        <taxon>Termopsidae</taxon>
        <taxon>Zootermopsis</taxon>
    </lineage>
</organism>
<dbReference type="InParanoid" id="A0A067QQ00"/>
<protein>
    <submittedName>
        <fullName evidence="1">Uncharacterized protein</fullName>
    </submittedName>
</protein>
<evidence type="ECO:0000313" key="1">
    <source>
        <dbReference type="EMBL" id="KDR02474.1"/>
    </source>
</evidence>
<reference evidence="1 2" key="1">
    <citation type="journal article" date="2014" name="Nat. Commun.">
        <title>Molecular traces of alternative social organization in a termite genome.</title>
        <authorList>
            <person name="Terrapon N."/>
            <person name="Li C."/>
            <person name="Robertson H.M."/>
            <person name="Ji L."/>
            <person name="Meng X."/>
            <person name="Booth W."/>
            <person name="Chen Z."/>
            <person name="Childers C.P."/>
            <person name="Glastad K.M."/>
            <person name="Gokhale K."/>
            <person name="Gowin J."/>
            <person name="Gronenberg W."/>
            <person name="Hermansen R.A."/>
            <person name="Hu H."/>
            <person name="Hunt B.G."/>
            <person name="Huylmans A.K."/>
            <person name="Khalil S.M."/>
            <person name="Mitchell R.D."/>
            <person name="Munoz-Torres M.C."/>
            <person name="Mustard J.A."/>
            <person name="Pan H."/>
            <person name="Reese J.T."/>
            <person name="Scharf M.E."/>
            <person name="Sun F."/>
            <person name="Vogel H."/>
            <person name="Xiao J."/>
            <person name="Yang W."/>
            <person name="Yang Z."/>
            <person name="Yang Z."/>
            <person name="Zhou J."/>
            <person name="Zhu J."/>
            <person name="Brent C.S."/>
            <person name="Elsik C.G."/>
            <person name="Goodisman M.A."/>
            <person name="Liberles D.A."/>
            <person name="Roe R.M."/>
            <person name="Vargo E.L."/>
            <person name="Vilcinskas A."/>
            <person name="Wang J."/>
            <person name="Bornberg-Bauer E."/>
            <person name="Korb J."/>
            <person name="Zhang G."/>
            <person name="Liebig J."/>
        </authorList>
    </citation>
    <scope>NUCLEOTIDE SEQUENCE [LARGE SCALE GENOMIC DNA]</scope>
    <source>
        <tissue evidence="1">Whole organism</tissue>
    </source>
</reference>
<keyword evidence="2" id="KW-1185">Reference proteome</keyword>
<dbReference type="AlphaFoldDB" id="A0A067QQ00"/>
<accession>A0A067QQ00</accession>
<sequence length="50" mass="5842">MILCVEFWSYYVQKADNMKLGVIKEIGFGWFCNFLWTHLVQVAAVVTKTI</sequence>
<evidence type="ECO:0000313" key="2">
    <source>
        <dbReference type="Proteomes" id="UP000027135"/>
    </source>
</evidence>
<dbReference type="Proteomes" id="UP000027135">
    <property type="component" value="Unassembled WGS sequence"/>
</dbReference>
<proteinExistence type="predicted"/>